<keyword evidence="4" id="KW-0677">Repeat</keyword>
<evidence type="ECO:0000256" key="12">
    <source>
        <dbReference type="SAM" id="MobiDB-lite"/>
    </source>
</evidence>
<feature type="region of interest" description="Disordered" evidence="12">
    <location>
        <begin position="907"/>
        <end position="935"/>
    </location>
</feature>
<reference evidence="14" key="1">
    <citation type="journal article" date="2023" name="Mol. Biol. Evol.">
        <title>Third-Generation Sequencing Reveals the Adaptive Role of the Epigenome in Three Deep-Sea Polychaetes.</title>
        <authorList>
            <person name="Perez M."/>
            <person name="Aroh O."/>
            <person name="Sun Y."/>
            <person name="Lan Y."/>
            <person name="Juniper S.K."/>
            <person name="Young C.R."/>
            <person name="Angers B."/>
            <person name="Qian P.Y."/>
        </authorList>
    </citation>
    <scope>NUCLEOTIDE SEQUENCE</scope>
    <source>
        <strain evidence="14">P08H-3</strain>
    </source>
</reference>
<feature type="region of interest" description="Disordered" evidence="12">
    <location>
        <begin position="27"/>
        <end position="46"/>
    </location>
</feature>
<dbReference type="GO" id="GO:0003677">
    <property type="term" value="F:DNA binding"/>
    <property type="evidence" value="ECO:0007669"/>
    <property type="project" value="UniProtKB-KW"/>
</dbReference>
<dbReference type="SMART" id="SM00355">
    <property type="entry name" value="ZnF_C2H2"/>
    <property type="match status" value="18"/>
</dbReference>
<dbReference type="InterPro" id="IPR036236">
    <property type="entry name" value="Znf_C2H2_sf"/>
</dbReference>
<keyword evidence="3" id="KW-0479">Metal-binding</keyword>
<evidence type="ECO:0000256" key="8">
    <source>
        <dbReference type="ARBA" id="ARBA00023125"/>
    </source>
</evidence>
<dbReference type="GO" id="GO:0005634">
    <property type="term" value="C:nucleus"/>
    <property type="evidence" value="ECO:0007669"/>
    <property type="project" value="UniProtKB-SubCell"/>
</dbReference>
<keyword evidence="6" id="KW-0862">Zinc</keyword>
<comment type="caution">
    <text evidence="14">The sequence shown here is derived from an EMBL/GenBank/DDBJ whole genome shotgun (WGS) entry which is preliminary data.</text>
</comment>
<feature type="domain" description="C2H2-type" evidence="13">
    <location>
        <begin position="235"/>
        <end position="263"/>
    </location>
</feature>
<dbReference type="EMBL" id="JAODUP010000857">
    <property type="protein sequence ID" value="KAK2143281.1"/>
    <property type="molecule type" value="Genomic_DNA"/>
</dbReference>
<evidence type="ECO:0000256" key="3">
    <source>
        <dbReference type="ARBA" id="ARBA00022723"/>
    </source>
</evidence>
<keyword evidence="7" id="KW-0805">Transcription regulation</keyword>
<evidence type="ECO:0000313" key="14">
    <source>
        <dbReference type="EMBL" id="KAK2143281.1"/>
    </source>
</evidence>
<keyword evidence="9" id="KW-0804">Transcription</keyword>
<feature type="domain" description="C2H2-type" evidence="13">
    <location>
        <begin position="179"/>
        <end position="206"/>
    </location>
</feature>
<dbReference type="InterPro" id="IPR050688">
    <property type="entry name" value="Zinc_finger/UBP_domain"/>
</dbReference>
<evidence type="ECO:0000256" key="7">
    <source>
        <dbReference type="ARBA" id="ARBA00023015"/>
    </source>
</evidence>
<dbReference type="Gene3D" id="3.30.160.60">
    <property type="entry name" value="Classic Zinc Finger"/>
    <property type="match status" value="5"/>
</dbReference>
<feature type="compositionally biased region" description="Polar residues" evidence="12">
    <location>
        <begin position="436"/>
        <end position="447"/>
    </location>
</feature>
<dbReference type="Pfam" id="PF00096">
    <property type="entry name" value="zf-C2H2"/>
    <property type="match status" value="1"/>
</dbReference>
<dbReference type="PANTHER" id="PTHR24403:SF67">
    <property type="entry name" value="FI01116P-RELATED"/>
    <property type="match status" value="1"/>
</dbReference>
<evidence type="ECO:0000313" key="15">
    <source>
        <dbReference type="Proteomes" id="UP001208570"/>
    </source>
</evidence>
<dbReference type="GO" id="GO:0045944">
    <property type="term" value="P:positive regulation of transcription by RNA polymerase II"/>
    <property type="evidence" value="ECO:0007669"/>
    <property type="project" value="TreeGrafter"/>
</dbReference>
<evidence type="ECO:0000259" key="13">
    <source>
        <dbReference type="PROSITE" id="PS50157"/>
    </source>
</evidence>
<dbReference type="PROSITE" id="PS50157">
    <property type="entry name" value="ZINC_FINGER_C2H2_2"/>
    <property type="match status" value="7"/>
</dbReference>
<protein>
    <recommendedName>
        <fullName evidence="13">C2H2-type domain-containing protein</fullName>
    </recommendedName>
</protein>
<comment type="subcellular location">
    <subcellularLocation>
        <location evidence="1">Nucleus</location>
    </subcellularLocation>
</comment>
<evidence type="ECO:0000256" key="5">
    <source>
        <dbReference type="ARBA" id="ARBA00022771"/>
    </source>
</evidence>
<keyword evidence="5 11" id="KW-0863">Zinc-finger</keyword>
<feature type="domain" description="C2H2-type" evidence="13">
    <location>
        <begin position="545"/>
        <end position="572"/>
    </location>
</feature>
<gene>
    <name evidence="14" type="ORF">LSH36_857g00104</name>
</gene>
<feature type="domain" description="C2H2-type" evidence="13">
    <location>
        <begin position="1135"/>
        <end position="1162"/>
    </location>
</feature>
<evidence type="ECO:0000256" key="11">
    <source>
        <dbReference type="PROSITE-ProRule" id="PRU00042"/>
    </source>
</evidence>
<evidence type="ECO:0000256" key="6">
    <source>
        <dbReference type="ARBA" id="ARBA00022833"/>
    </source>
</evidence>
<organism evidence="14 15">
    <name type="scientific">Paralvinella palmiformis</name>
    <dbReference type="NCBI Taxonomy" id="53620"/>
    <lineage>
        <taxon>Eukaryota</taxon>
        <taxon>Metazoa</taxon>
        <taxon>Spiralia</taxon>
        <taxon>Lophotrochozoa</taxon>
        <taxon>Annelida</taxon>
        <taxon>Polychaeta</taxon>
        <taxon>Sedentaria</taxon>
        <taxon>Canalipalpata</taxon>
        <taxon>Terebellida</taxon>
        <taxon>Terebelliformia</taxon>
        <taxon>Alvinellidae</taxon>
        <taxon>Paralvinella</taxon>
    </lineage>
</organism>
<feature type="region of interest" description="Disordered" evidence="12">
    <location>
        <begin position="1215"/>
        <end position="1240"/>
    </location>
</feature>
<evidence type="ECO:0000256" key="9">
    <source>
        <dbReference type="ARBA" id="ARBA00023163"/>
    </source>
</evidence>
<dbReference type="SUPFAM" id="SSF57667">
    <property type="entry name" value="beta-beta-alpha zinc fingers"/>
    <property type="match status" value="4"/>
</dbReference>
<dbReference type="FunFam" id="3.30.160.60:FF:000075">
    <property type="entry name" value="Putative zinc finger protein 536"/>
    <property type="match status" value="1"/>
</dbReference>
<name>A0AAD9IYF4_9ANNE</name>
<keyword evidence="15" id="KW-1185">Reference proteome</keyword>
<proteinExistence type="inferred from homology"/>
<evidence type="ECO:0000256" key="2">
    <source>
        <dbReference type="ARBA" id="ARBA00006991"/>
    </source>
</evidence>
<feature type="region of interest" description="Disordered" evidence="12">
    <location>
        <begin position="414"/>
        <end position="464"/>
    </location>
</feature>
<feature type="compositionally biased region" description="Acidic residues" evidence="12">
    <location>
        <begin position="423"/>
        <end position="433"/>
    </location>
</feature>
<keyword evidence="10" id="KW-0539">Nucleus</keyword>
<evidence type="ECO:0000256" key="1">
    <source>
        <dbReference type="ARBA" id="ARBA00004123"/>
    </source>
</evidence>
<dbReference type="FunFam" id="3.30.160.60:FF:000145">
    <property type="entry name" value="Zinc finger protein 574"/>
    <property type="match status" value="1"/>
</dbReference>
<feature type="compositionally biased region" description="Polar residues" evidence="12">
    <location>
        <begin position="907"/>
        <end position="928"/>
    </location>
</feature>
<accession>A0AAD9IYF4</accession>
<sequence>MSDTDKNQALTIVIEKLTEIVGNISQDGVAESGGKSSGSVTPKVTDLDDKAKENLDLSSVPEQNCNPELTNKSVPRVKECDVPKDTAEMMEISMEQGGSPNQVVINLPVRVGSVSITNTEGLLKSLKQLDHGIEVAKERKEDVARGKELYRCSKCEYSSHNKHYLKQHVDLVHTAERPFKCPLCDYAGKRSHSLKEHLVVHSPFRPFMCPFCSASFRKKGHLTNHIKLHASEQAVACSICKHFIANRNELSRHLRQAHVGCQVFLCHVCEYATTSEANIVNHMHTHGNPTVYSCSGCRFIGVHEEILKKHVQVHHNGEGSFTVSTSARAARSGPVVLLKCSECGFTTNEREVMKSHMYDNHLICLSKKSGSISVGPDVKQGGDNVQFRLEKASDTSTTSGDDKAEDGSAKVISAHISSRPGSCDDDDEEEDDQVDHPTNTPSQGESSDNSDEEAQQPERGEMSKWQDAVLVKVGNTEGSCKSGQISYVCTSCRYSCKEAVQFIAHMLSHAPTNASKNKSVKRQANENNEDTLEQGFMRDKVDGLYCCLICGYACDHQRTIKAHIWKHSGHKDINYPTFQNGPLSMYEEVLSDGRQSMNNTNPSGTELSTKIQGASAPCVRTSASTEEPVKDENIPTALKSDGFKTWQVTSEVKSDYILSTVQDSGEAVVVSSDSDLTEPCDEHPKPISDASNRKRKVSEHKPSEMDVSMPKLRILSSGVPGLVVNNRSSSCDDTCPSHDLSADDHTTLTQSPPSPVVQCDKDEHSDIYMLGNKSTEDIKVVAEEVIESEDIVEVVIETSDDKLESRNEQALSVLALLKQQDIACSDDRPSPVGCCVSDSGLQIGEQGISSSLLAVIEQFRKDSSPGRDKIDVNRCSYQKVDDLYVCCHCQQMCTSLTDVQSHVGNHRPATTGQSVLSPVSGKKQSSGSVREGLGGSGCAIEGDEKQHECSETSAEWKRCFFCENCEESFYTVDQLLDHKMKITCWSKSRGSDSSFDEKDCFKCNFCDFVGMSVRSVKSHMKRHWNDLRAKHHASIRAEEDGTTNIKKYFACERCTSVFSNILDLLAHNSSSCSAVQMPRCTKCSFVTSNAEFLKKHMNYHHNQDKIYKCEMCDFVSKSYSKIDNHVKKHIEPCDLHCNLCDFVATSVRSLKSHMKRHTNDQRFVRQPLEQYKCNMCGYICHHLPALKSHMWRHASESNYSYEKTNAVINAAIEDGTQSDEHVENNADSVENDLESGPSQYSTVTMESDVANSLIAFRCCHCFYETCIKKELNEHMKRHMDIIQKTMEVNNELFCGTMTKDTSKEDMAGI</sequence>
<dbReference type="GO" id="GO:0008270">
    <property type="term" value="F:zinc ion binding"/>
    <property type="evidence" value="ECO:0007669"/>
    <property type="project" value="UniProtKB-KW"/>
</dbReference>
<dbReference type="InterPro" id="IPR013087">
    <property type="entry name" value="Znf_C2H2_type"/>
</dbReference>
<feature type="region of interest" description="Disordered" evidence="12">
    <location>
        <begin position="673"/>
        <end position="706"/>
    </location>
</feature>
<evidence type="ECO:0000256" key="10">
    <source>
        <dbReference type="ARBA" id="ARBA00023242"/>
    </source>
</evidence>
<keyword evidence="8" id="KW-0238">DNA-binding</keyword>
<dbReference type="Proteomes" id="UP001208570">
    <property type="component" value="Unassembled WGS sequence"/>
</dbReference>
<feature type="domain" description="C2H2-type" evidence="13">
    <location>
        <begin position="150"/>
        <end position="178"/>
    </location>
</feature>
<feature type="domain" description="C2H2-type" evidence="13">
    <location>
        <begin position="207"/>
        <end position="234"/>
    </location>
</feature>
<feature type="domain" description="C2H2-type" evidence="13">
    <location>
        <begin position="1171"/>
        <end position="1198"/>
    </location>
</feature>
<dbReference type="PROSITE" id="PS00028">
    <property type="entry name" value="ZINC_FINGER_C2H2_1"/>
    <property type="match status" value="5"/>
</dbReference>
<evidence type="ECO:0000256" key="4">
    <source>
        <dbReference type="ARBA" id="ARBA00022737"/>
    </source>
</evidence>
<dbReference type="PANTHER" id="PTHR24403">
    <property type="entry name" value="ZINC FINGER PROTEIN"/>
    <property type="match status" value="1"/>
</dbReference>
<comment type="similarity">
    <text evidence="2">Belongs to the krueppel C2H2-type zinc-finger protein family.</text>
</comment>